<sequence>VETIGDAYCVACGLHKQSSTHAQQTAWMALKMIETCAAHQTHDGKPSRCGSDCTRGTVLAGVVGKKMPRYCLFGHNVTIANKFRIRQRTTQINISPTTYENDIRVIIIEIQIWPKYGYGLLERPARLTT</sequence>
<dbReference type="Gene3D" id="3.30.70.1230">
    <property type="entry name" value="Nucleotide cyclase"/>
    <property type="match status" value="1"/>
</dbReference>
<feature type="non-terminal residue" evidence="3">
    <location>
        <position position="1"/>
    </location>
</feature>
<dbReference type="GO" id="GO:0008074">
    <property type="term" value="C:guanylate cyclase complex, soluble"/>
    <property type="evidence" value="ECO:0007669"/>
    <property type="project" value="TreeGrafter"/>
</dbReference>
<dbReference type="AlphaFoldDB" id="A0AAD8E5U1"/>
<dbReference type="Proteomes" id="UP001233999">
    <property type="component" value="Unassembled WGS sequence"/>
</dbReference>
<dbReference type="PROSITE" id="PS50125">
    <property type="entry name" value="GUANYLATE_CYCLASE_2"/>
    <property type="match status" value="1"/>
</dbReference>
<evidence type="ECO:0000256" key="1">
    <source>
        <dbReference type="ARBA" id="ARBA00023239"/>
    </source>
</evidence>
<evidence type="ECO:0000259" key="2">
    <source>
        <dbReference type="PROSITE" id="PS50125"/>
    </source>
</evidence>
<gene>
    <name evidence="3" type="ORF">L9F63_025265</name>
</gene>
<proteinExistence type="predicted"/>
<evidence type="ECO:0000313" key="3">
    <source>
        <dbReference type="EMBL" id="KAJ9577874.1"/>
    </source>
</evidence>
<dbReference type="PANTHER" id="PTHR45655:SF6">
    <property type="entry name" value="HEAD-SPECIFIC GUANYLATE CYCLASE"/>
    <property type="match status" value="1"/>
</dbReference>
<dbReference type="PANTHER" id="PTHR45655">
    <property type="entry name" value="GUANYLATE CYCLASE SOLUBLE SUBUNIT BETA-2"/>
    <property type="match status" value="1"/>
</dbReference>
<feature type="non-terminal residue" evidence="3">
    <location>
        <position position="129"/>
    </location>
</feature>
<dbReference type="GO" id="GO:0019934">
    <property type="term" value="P:cGMP-mediated signaling"/>
    <property type="evidence" value="ECO:0007669"/>
    <property type="project" value="TreeGrafter"/>
</dbReference>
<comment type="caution">
    <text evidence="3">The sequence shown here is derived from an EMBL/GenBank/DDBJ whole genome shotgun (WGS) entry which is preliminary data.</text>
</comment>
<feature type="domain" description="Guanylate cyclase" evidence="2">
    <location>
        <begin position="1"/>
        <end position="84"/>
    </location>
</feature>
<evidence type="ECO:0000313" key="4">
    <source>
        <dbReference type="Proteomes" id="UP001233999"/>
    </source>
</evidence>
<dbReference type="GO" id="GO:0070482">
    <property type="term" value="P:response to oxygen levels"/>
    <property type="evidence" value="ECO:0007669"/>
    <property type="project" value="TreeGrafter"/>
</dbReference>
<dbReference type="EMBL" id="JASPKZ010009276">
    <property type="protein sequence ID" value="KAJ9577874.1"/>
    <property type="molecule type" value="Genomic_DNA"/>
</dbReference>
<keyword evidence="4" id="KW-1185">Reference proteome</keyword>
<name>A0AAD8E5U1_DIPPU</name>
<dbReference type="GO" id="GO:0004383">
    <property type="term" value="F:guanylate cyclase activity"/>
    <property type="evidence" value="ECO:0007669"/>
    <property type="project" value="TreeGrafter"/>
</dbReference>
<dbReference type="CDD" id="cd07302">
    <property type="entry name" value="CHD"/>
    <property type="match status" value="1"/>
</dbReference>
<keyword evidence="1" id="KW-0456">Lyase</keyword>
<dbReference type="SUPFAM" id="SSF55073">
    <property type="entry name" value="Nucleotide cyclase"/>
    <property type="match status" value="1"/>
</dbReference>
<dbReference type="InterPro" id="IPR029787">
    <property type="entry name" value="Nucleotide_cyclase"/>
</dbReference>
<dbReference type="Pfam" id="PF00211">
    <property type="entry name" value="Guanylate_cyc"/>
    <property type="match status" value="1"/>
</dbReference>
<reference evidence="3" key="1">
    <citation type="journal article" date="2023" name="IScience">
        <title>Live-bearing cockroach genome reveals convergent evolutionary mechanisms linked to viviparity in insects and beyond.</title>
        <authorList>
            <person name="Fouks B."/>
            <person name="Harrison M.C."/>
            <person name="Mikhailova A.A."/>
            <person name="Marchal E."/>
            <person name="English S."/>
            <person name="Carruthers M."/>
            <person name="Jennings E.C."/>
            <person name="Chiamaka E.L."/>
            <person name="Frigard R.A."/>
            <person name="Pippel M."/>
            <person name="Attardo G.M."/>
            <person name="Benoit J.B."/>
            <person name="Bornberg-Bauer E."/>
            <person name="Tobe S.S."/>
        </authorList>
    </citation>
    <scope>NUCLEOTIDE SEQUENCE</scope>
    <source>
        <strain evidence="3">Stay&amp;Tobe</strain>
    </source>
</reference>
<accession>A0AAD8E5U1</accession>
<reference evidence="3" key="2">
    <citation type="submission" date="2023-05" db="EMBL/GenBank/DDBJ databases">
        <authorList>
            <person name="Fouks B."/>
        </authorList>
    </citation>
    <scope>NUCLEOTIDE SEQUENCE</scope>
    <source>
        <strain evidence="3">Stay&amp;Tobe</strain>
        <tissue evidence="3">Testes</tissue>
    </source>
</reference>
<organism evidence="3 4">
    <name type="scientific">Diploptera punctata</name>
    <name type="common">Pacific beetle cockroach</name>
    <dbReference type="NCBI Taxonomy" id="6984"/>
    <lineage>
        <taxon>Eukaryota</taxon>
        <taxon>Metazoa</taxon>
        <taxon>Ecdysozoa</taxon>
        <taxon>Arthropoda</taxon>
        <taxon>Hexapoda</taxon>
        <taxon>Insecta</taxon>
        <taxon>Pterygota</taxon>
        <taxon>Neoptera</taxon>
        <taxon>Polyneoptera</taxon>
        <taxon>Dictyoptera</taxon>
        <taxon>Blattodea</taxon>
        <taxon>Blaberoidea</taxon>
        <taxon>Blaberidae</taxon>
        <taxon>Diplopterinae</taxon>
        <taxon>Diploptera</taxon>
    </lineage>
</organism>
<dbReference type="InterPro" id="IPR001054">
    <property type="entry name" value="A/G_cyclase"/>
</dbReference>
<protein>
    <recommendedName>
        <fullName evidence="2">Guanylate cyclase domain-containing protein</fullName>
    </recommendedName>
</protein>